<proteinExistence type="inferred from homology"/>
<organism evidence="8">
    <name type="scientific">Perkinsus marinus (strain ATCC 50983 / TXsc)</name>
    <dbReference type="NCBI Taxonomy" id="423536"/>
    <lineage>
        <taxon>Eukaryota</taxon>
        <taxon>Sar</taxon>
        <taxon>Alveolata</taxon>
        <taxon>Perkinsozoa</taxon>
        <taxon>Perkinsea</taxon>
        <taxon>Perkinsida</taxon>
        <taxon>Perkinsidae</taxon>
        <taxon>Perkinsus</taxon>
    </lineage>
</organism>
<dbReference type="RefSeq" id="XP_002767401.1">
    <property type="nucleotide sequence ID" value="XM_002767355.1"/>
</dbReference>
<keyword evidence="6" id="KW-0812">Transmembrane</keyword>
<keyword evidence="6" id="KW-1133">Transmembrane helix</keyword>
<dbReference type="InterPro" id="IPR043130">
    <property type="entry name" value="CDP-OH_PTrfase_TM_dom"/>
</dbReference>
<dbReference type="InterPro" id="IPR000462">
    <property type="entry name" value="CDP-OH_P_trans"/>
</dbReference>
<feature type="transmembrane region" description="Helical" evidence="6">
    <location>
        <begin position="325"/>
        <end position="352"/>
    </location>
</feature>
<name>C5LTF1_PERM5</name>
<dbReference type="Gene3D" id="1.20.120.1760">
    <property type="match status" value="1"/>
</dbReference>
<evidence type="ECO:0000256" key="1">
    <source>
        <dbReference type="ARBA" id="ARBA00004370"/>
    </source>
</evidence>
<dbReference type="Pfam" id="PF01066">
    <property type="entry name" value="CDP-OH_P_transf"/>
    <property type="match status" value="1"/>
</dbReference>
<dbReference type="EMBL" id="GG685288">
    <property type="protein sequence ID" value="EER00119.1"/>
    <property type="molecule type" value="Genomic_DNA"/>
</dbReference>
<keyword evidence="4 6" id="KW-0472">Membrane</keyword>
<dbReference type="GeneID" id="9049814"/>
<dbReference type="OrthoDB" id="196717at2759"/>
<reference evidence="7 8" key="1">
    <citation type="submission" date="2008-07" db="EMBL/GenBank/DDBJ databases">
        <authorList>
            <person name="El-Sayed N."/>
            <person name="Caler E."/>
            <person name="Inman J."/>
            <person name="Amedeo P."/>
            <person name="Hass B."/>
            <person name="Wortman J."/>
        </authorList>
    </citation>
    <scope>NUCLEOTIDE SEQUENCE [LARGE SCALE GENOMIC DNA]</scope>
    <source>
        <strain evidence="8">ATCC 50983 / TXsc</strain>
    </source>
</reference>
<sequence length="397" mass="43936">MFLDKVPLLGSQVIDLDRDELKDRLLHHKYAAGEYTPLDMVFMPFWNACTNAFPRTISPNAITLSGCAAICLIYVFIILMPTRHTWHFFMAAFCVFAGQTLDAMDGKQARRLGVSSPLGAILDHGVDACTMGILMLTVARCLGPSGEFPNDLPIAVPVVLVVVSCFWLPHWNHMHTGKLEVGGVTEAQFLVGLFFLICGCFGEDFFRKETPFLSGWTRGELLCYAVLAGASMLSIYDIVTCLFASKDRVHTSFGYRLYTLMPLALLYSCAYFMDAALLKTGESSMGYVLHAIAIYFVLIAEHVLISNVVEECYVNRACKALMPLMLATALVLVVPSAWVNTVMISCCIYGFLSFCKMAATTLNDICEALDIYLVKLPPNADINGDKQKETKKKSKQN</sequence>
<dbReference type="GO" id="GO:0016780">
    <property type="term" value="F:phosphotransferase activity, for other substituted phosphate groups"/>
    <property type="evidence" value="ECO:0007669"/>
    <property type="project" value="InterPro"/>
</dbReference>
<feature type="transmembrane region" description="Helical" evidence="6">
    <location>
        <begin position="285"/>
        <end position="305"/>
    </location>
</feature>
<keyword evidence="3 5" id="KW-0808">Transferase</keyword>
<evidence type="ECO:0000313" key="8">
    <source>
        <dbReference type="Proteomes" id="UP000007800"/>
    </source>
</evidence>
<dbReference type="InterPro" id="IPR014472">
    <property type="entry name" value="CHOPT"/>
</dbReference>
<dbReference type="GO" id="GO:0008654">
    <property type="term" value="P:phospholipid biosynthetic process"/>
    <property type="evidence" value="ECO:0007669"/>
    <property type="project" value="InterPro"/>
</dbReference>
<dbReference type="PANTHER" id="PTHR10414:SF37">
    <property type="entry name" value="BB IN A BOXCAR, ISOFORM C"/>
    <property type="match status" value="1"/>
</dbReference>
<comment type="subcellular location">
    <subcellularLocation>
        <location evidence="1">Membrane</location>
    </subcellularLocation>
</comment>
<evidence type="ECO:0000256" key="5">
    <source>
        <dbReference type="RuleBase" id="RU003750"/>
    </source>
</evidence>
<dbReference type="InParanoid" id="C5LTF1"/>
<dbReference type="PROSITE" id="PS00379">
    <property type="entry name" value="CDP_ALCOHOL_P_TRANSF"/>
    <property type="match status" value="1"/>
</dbReference>
<dbReference type="PANTHER" id="PTHR10414">
    <property type="entry name" value="ETHANOLAMINEPHOSPHOTRANSFERASE"/>
    <property type="match status" value="1"/>
</dbReference>
<accession>C5LTF1</accession>
<feature type="transmembrane region" description="Helical" evidence="6">
    <location>
        <begin position="221"/>
        <end position="245"/>
    </location>
</feature>
<keyword evidence="8" id="KW-1185">Reference proteome</keyword>
<dbReference type="AlphaFoldDB" id="C5LTF1"/>
<evidence type="ECO:0000256" key="6">
    <source>
        <dbReference type="SAM" id="Phobius"/>
    </source>
</evidence>
<dbReference type="GO" id="GO:0016020">
    <property type="term" value="C:membrane"/>
    <property type="evidence" value="ECO:0007669"/>
    <property type="project" value="UniProtKB-SubCell"/>
</dbReference>
<feature type="transmembrane region" description="Helical" evidence="6">
    <location>
        <begin position="86"/>
        <end position="104"/>
    </location>
</feature>
<evidence type="ECO:0000256" key="2">
    <source>
        <dbReference type="ARBA" id="ARBA00010441"/>
    </source>
</evidence>
<comment type="similarity">
    <text evidence="2 5">Belongs to the CDP-alcohol phosphatidyltransferase class-I family.</text>
</comment>
<dbReference type="InterPro" id="IPR048254">
    <property type="entry name" value="CDP_ALCOHOL_P_TRANSF_CS"/>
</dbReference>
<gene>
    <name evidence="7" type="ORF">Pmar_PMAR024599</name>
</gene>
<protein>
    <submittedName>
        <fullName evidence="7">Selenoprotein I, putative</fullName>
    </submittedName>
</protein>
<evidence type="ECO:0000313" key="7">
    <source>
        <dbReference type="EMBL" id="EER00119.1"/>
    </source>
</evidence>
<evidence type="ECO:0000256" key="3">
    <source>
        <dbReference type="ARBA" id="ARBA00022679"/>
    </source>
</evidence>
<dbReference type="PIRSF" id="PIRSF015665">
    <property type="entry name" value="CHOPT"/>
    <property type="match status" value="1"/>
</dbReference>
<dbReference type="OMA" id="PSAWVNT"/>
<feature type="transmembrane region" description="Helical" evidence="6">
    <location>
        <begin position="152"/>
        <end position="169"/>
    </location>
</feature>
<feature type="transmembrane region" description="Helical" evidence="6">
    <location>
        <begin position="257"/>
        <end position="278"/>
    </location>
</feature>
<feature type="transmembrane region" description="Helical" evidence="6">
    <location>
        <begin position="61"/>
        <end position="80"/>
    </location>
</feature>
<feature type="transmembrane region" description="Helical" evidence="6">
    <location>
        <begin position="181"/>
        <end position="201"/>
    </location>
</feature>
<dbReference type="Proteomes" id="UP000007800">
    <property type="component" value="Unassembled WGS sequence"/>
</dbReference>
<evidence type="ECO:0000256" key="4">
    <source>
        <dbReference type="ARBA" id="ARBA00023136"/>
    </source>
</evidence>